<dbReference type="SUPFAM" id="SSF55785">
    <property type="entry name" value="PYP-like sensor domain (PAS domain)"/>
    <property type="match status" value="1"/>
</dbReference>
<proteinExistence type="predicted"/>
<dbReference type="InterPro" id="IPR000014">
    <property type="entry name" value="PAS"/>
</dbReference>
<dbReference type="Gene3D" id="3.30.450.20">
    <property type="entry name" value="PAS domain"/>
    <property type="match status" value="1"/>
</dbReference>
<dbReference type="AlphaFoldDB" id="A0A656HIZ4"/>
<dbReference type="PANTHER" id="PTHR47429:SF2">
    <property type="entry name" value="PROTEIN TWIN LOV 1"/>
    <property type="match status" value="1"/>
</dbReference>
<name>A0A656HIZ4_THINJ</name>
<evidence type="ECO:0000313" key="7">
    <source>
        <dbReference type="Proteomes" id="UP000005317"/>
    </source>
</evidence>
<reference evidence="7" key="1">
    <citation type="journal article" date="2011" name="Stand. Genomic Sci.">
        <title>Genome sequence of the filamentous, gliding Thiothrix nivea neotype strain (JP2(T)).</title>
        <authorList>
            <person name="Lapidus A."/>
            <person name="Nolan M."/>
            <person name="Lucas S."/>
            <person name="Glavina Del Rio T."/>
            <person name="Tice H."/>
            <person name="Cheng J.F."/>
            <person name="Tapia R."/>
            <person name="Han C."/>
            <person name="Goodwin L."/>
            <person name="Pitluck S."/>
            <person name="Liolios K."/>
            <person name="Pagani I."/>
            <person name="Ivanova N."/>
            <person name="Huntemann M."/>
            <person name="Mavromatis K."/>
            <person name="Mikhailova N."/>
            <person name="Pati A."/>
            <person name="Chen A."/>
            <person name="Palaniappan K."/>
            <person name="Land M."/>
            <person name="Brambilla E.M."/>
            <person name="Rohde M."/>
            <person name="Abt B."/>
            <person name="Verbarg S."/>
            <person name="Goker M."/>
            <person name="Bristow J."/>
            <person name="Eisen J.A."/>
            <person name="Markowitz V."/>
            <person name="Hugenholtz P."/>
            <person name="Kyrpides N.C."/>
            <person name="Klenk H.P."/>
            <person name="Woyke T."/>
        </authorList>
    </citation>
    <scope>NUCLEOTIDE SEQUENCE [LARGE SCALE GENOMIC DNA]</scope>
    <source>
        <strain evidence="7">ATCC 35100 / DSM 5205 / JP2</strain>
    </source>
</reference>
<accession>A0A656HIZ4</accession>
<evidence type="ECO:0000256" key="3">
    <source>
        <dbReference type="ARBA" id="ARBA00022991"/>
    </source>
</evidence>
<keyword evidence="7" id="KW-1185">Reference proteome</keyword>
<dbReference type="NCBIfam" id="TIGR00229">
    <property type="entry name" value="sensory_box"/>
    <property type="match status" value="1"/>
</dbReference>
<sequence length="158" mass="18202">MNGKLPSSLIRPDLLQTLIDHADHGISIAEREGDDTILLYVNEAFEKMTGYSAEECLFKDCRFLQGDDRDQPERSKIHNAILNTEPIQVVLRNYRKDGSMFWNELMVTPYFDETEGVTYYIGIQKDITELVVLKTELLACKKQLLEQQMDKKSGKNIL</sequence>
<dbReference type="InterPro" id="IPR001610">
    <property type="entry name" value="PAC"/>
</dbReference>
<evidence type="ECO:0000256" key="1">
    <source>
        <dbReference type="ARBA" id="ARBA00022630"/>
    </source>
</evidence>
<evidence type="ECO:0000256" key="2">
    <source>
        <dbReference type="ARBA" id="ARBA00022643"/>
    </source>
</evidence>
<dbReference type="OrthoDB" id="7991996at2"/>
<dbReference type="PANTHER" id="PTHR47429">
    <property type="entry name" value="PROTEIN TWIN LOV 1"/>
    <property type="match status" value="1"/>
</dbReference>
<dbReference type="PROSITE" id="PS50113">
    <property type="entry name" value="PAC"/>
    <property type="match status" value="1"/>
</dbReference>
<dbReference type="Pfam" id="PF13426">
    <property type="entry name" value="PAS_9"/>
    <property type="match status" value="1"/>
</dbReference>
<dbReference type="PROSITE" id="PS50112">
    <property type="entry name" value="PAS"/>
    <property type="match status" value="1"/>
</dbReference>
<evidence type="ECO:0000259" key="4">
    <source>
        <dbReference type="PROSITE" id="PS50112"/>
    </source>
</evidence>
<keyword evidence="3" id="KW-0157">Chromophore</keyword>
<evidence type="ECO:0000313" key="6">
    <source>
        <dbReference type="EMBL" id="EIJ36427.1"/>
    </source>
</evidence>
<dbReference type="InterPro" id="IPR035965">
    <property type="entry name" value="PAS-like_dom_sf"/>
</dbReference>
<dbReference type="InterPro" id="IPR000700">
    <property type="entry name" value="PAS-assoc_C"/>
</dbReference>
<dbReference type="CDD" id="cd00130">
    <property type="entry name" value="PAS"/>
    <property type="match status" value="1"/>
</dbReference>
<gene>
    <name evidence="6" type="ORF">Thini_3927</name>
</gene>
<feature type="domain" description="PAC" evidence="5">
    <location>
        <begin position="85"/>
        <end position="139"/>
    </location>
</feature>
<keyword evidence="1" id="KW-0285">Flavoprotein</keyword>
<dbReference type="EMBL" id="JH651384">
    <property type="protein sequence ID" value="EIJ36427.1"/>
    <property type="molecule type" value="Genomic_DNA"/>
</dbReference>
<feature type="domain" description="PAS" evidence="4">
    <location>
        <begin position="11"/>
        <end position="84"/>
    </location>
</feature>
<dbReference type="SMART" id="SM00086">
    <property type="entry name" value="PAC"/>
    <property type="match status" value="1"/>
</dbReference>
<keyword evidence="2" id="KW-0288">FMN</keyword>
<evidence type="ECO:0000259" key="5">
    <source>
        <dbReference type="PROSITE" id="PS50113"/>
    </source>
</evidence>
<dbReference type="Proteomes" id="UP000005317">
    <property type="component" value="Unassembled WGS sequence"/>
</dbReference>
<protein>
    <submittedName>
        <fullName evidence="6">PAS sensor protein</fullName>
    </submittedName>
</protein>
<organism evidence="6 7">
    <name type="scientific">Thiothrix nivea (strain ATCC 35100 / DSM 5205 / JP2)</name>
    <dbReference type="NCBI Taxonomy" id="870187"/>
    <lineage>
        <taxon>Bacteria</taxon>
        <taxon>Pseudomonadati</taxon>
        <taxon>Pseudomonadota</taxon>
        <taxon>Gammaproteobacteria</taxon>
        <taxon>Thiotrichales</taxon>
        <taxon>Thiotrichaceae</taxon>
        <taxon>Thiothrix</taxon>
    </lineage>
</organism>